<dbReference type="RefSeq" id="WP_133815223.1">
    <property type="nucleotide sequence ID" value="NZ_CAWPIF010000057.1"/>
</dbReference>
<gene>
    <name evidence="2" type="ORF">C5471_19845</name>
</gene>
<evidence type="ECO:0000256" key="1">
    <source>
        <dbReference type="SAM" id="MobiDB-lite"/>
    </source>
</evidence>
<dbReference type="InterPro" id="IPR027417">
    <property type="entry name" value="P-loop_NTPase"/>
</dbReference>
<keyword evidence="3" id="KW-1185">Reference proteome</keyword>
<evidence type="ECO:0000313" key="3">
    <source>
        <dbReference type="Proteomes" id="UP000697802"/>
    </source>
</evidence>
<sequence length="1346" mass="154610">MNLTFYLKRILRQTLSEGQQDFTETELLAASKFIVVLAEPGGGKSTLLKSLACQLGTDVVTASLFKAIGADEENIPLVIDAFDEIAKIDKTGIHSLFKNIRIAKPTHIVISSRSSEWGYAETATVEKFLNISPMIVRLVEFSFTEQQAIFEHYMPGEEYAAFRSEIERFDLEALLPNPQFLQMFADAYIESSRHFTDKRRIFALAVECLAKEANRDIPRSYSSLSSTQKIELASEVFTKLLLSGAEGITTIEASESRMYPHLSSVVQSDKICDDILATRLFVPGSHQDQHRPVHKIVAEYCTADYLTQRISDPADFPTLPKCLSIIAPNSVVRDELRGVLGWMAALGNKSVQETTIKLDPYAVFANGDPSQLLPSSKKFLIENLKKIESTDPYFRRGDQWRTFSISGFFTQDILNEIREFLSNKGNGHLRDLLLELLSGSPASQSLTNELTVIILDTKQSEHTRYLASQTLRSLDQYDYRGVLSVLIFEANSTSLHIASEIITAVGLENFNIRYLAGFLRVCANQYPSYDSRDDTAIGSRYYIKQFINQLPLSVLQPLMDELTCNLTCCCSKNSYECFCLNGISKIVGSMLDRYFEIASPPFNPVRVWEWTGNLNFNNQNHPNQCQSIKTMRQDDNLRQGIIAYILGTVKDRKVIYDIKVRKFQGYFHSHAGLHMLEKDYQFILDMTYELNNVDLWASFIPCHQYNNIKEKIGPNELRQLARLQANSKPEFMKEWACFNKAMAKLELENQGWKRQLSRGKKRRKRRQDKIRENNKKYITNNRQDIANGRDWASLIHFSELVLMAPARIKHEFDDKTMIRNALRNCLNFIRDSVPDLSELAKLQCESKRMNSETVLYAACLEIFRGKGNLESVDLPLLQAFKTNIRAGFSAVSKEEREALENEINRLVFSEPESAENFLRQYLEPQLSQPCANPELWLLSHDEPFQHLHASLSTEWLKRFPSLTIDALQRLFNIALQYGLREDVIKIIAERCSDIMDNNPELTNNETLEKKRLFWLVRAFYFLDEIPDIYWQWLTSNKDNLLRFSNGRMSYRDNQHWPDLNASKIRMVLDVFVEKWPKVDLPNNWGTDSPQEEKAYRLLTDLVWSIESSEPDDALPVLEKLLRDPRLTDFHKDMQSIHAGLVRKKALRDFEPPTVKEIKKHLDEDEVVTVEALRQRVMQELEILQEAINGGEFNTVNLFYDASGAHLKEVRSTEIIAERLSMRLESYNIIITPEHQLKDKNRSDFTAAKLINGKRRLLVAEVKGQWHSELYTAAACQLHERYSIHPDAEQQGIYLVLWFGRNVGVAGRKRHDITDAKALKSSIVECMPADLLGLIDVFVLDLTKERN</sequence>
<evidence type="ECO:0000313" key="2">
    <source>
        <dbReference type="EMBL" id="NHB89832.1"/>
    </source>
</evidence>
<evidence type="ECO:0008006" key="4">
    <source>
        <dbReference type="Google" id="ProtNLM"/>
    </source>
</evidence>
<comment type="caution">
    <text evidence="2">The sequence shown here is derived from an EMBL/GenBank/DDBJ whole genome shotgun (WGS) entry which is preliminary data.</text>
</comment>
<dbReference type="EMBL" id="PUJU01000057">
    <property type="protein sequence ID" value="NHB89832.1"/>
    <property type="molecule type" value="Genomic_DNA"/>
</dbReference>
<reference evidence="2 3" key="1">
    <citation type="submission" date="2018-02" db="EMBL/GenBank/DDBJ databases">
        <authorList>
            <person name="Machado R.A."/>
        </authorList>
    </citation>
    <scope>NUCLEOTIDE SEQUENCE [LARGE SCALE GENOMIC DNA]</scope>
    <source>
        <strain evidence="2 3">T327</strain>
    </source>
</reference>
<organism evidence="2 3">
    <name type="scientific">Photorhabdus tasmaniensis</name>
    <dbReference type="NCBI Taxonomy" id="1004159"/>
    <lineage>
        <taxon>Bacteria</taxon>
        <taxon>Pseudomonadati</taxon>
        <taxon>Pseudomonadota</taxon>
        <taxon>Gammaproteobacteria</taxon>
        <taxon>Enterobacterales</taxon>
        <taxon>Morganellaceae</taxon>
        <taxon>Photorhabdus</taxon>
    </lineage>
</organism>
<feature type="compositionally biased region" description="Basic residues" evidence="1">
    <location>
        <begin position="755"/>
        <end position="768"/>
    </location>
</feature>
<protein>
    <recommendedName>
        <fullName evidence="4">AAA+ ATPase domain-containing protein</fullName>
    </recommendedName>
</protein>
<dbReference type="SUPFAM" id="SSF52540">
    <property type="entry name" value="P-loop containing nucleoside triphosphate hydrolases"/>
    <property type="match status" value="1"/>
</dbReference>
<feature type="region of interest" description="Disordered" evidence="1">
    <location>
        <begin position="755"/>
        <end position="774"/>
    </location>
</feature>
<dbReference type="Proteomes" id="UP000697802">
    <property type="component" value="Unassembled WGS sequence"/>
</dbReference>
<name>A0ABX0GMU4_9GAMM</name>
<accession>A0ABX0GMU4</accession>
<proteinExistence type="predicted"/>